<dbReference type="Proteomes" id="UP000198802">
    <property type="component" value="Unassembled WGS sequence"/>
</dbReference>
<dbReference type="CDD" id="cd06341">
    <property type="entry name" value="PBP1_ABC_ligand_binding-like"/>
    <property type="match status" value="1"/>
</dbReference>
<evidence type="ECO:0000256" key="1">
    <source>
        <dbReference type="ARBA" id="ARBA00010062"/>
    </source>
</evidence>
<evidence type="ECO:0000313" key="6">
    <source>
        <dbReference type="Proteomes" id="UP000198802"/>
    </source>
</evidence>
<dbReference type="PANTHER" id="PTHR30483:SF6">
    <property type="entry name" value="PERIPLASMIC BINDING PROTEIN OF ABC TRANSPORTER FOR NATURAL AMINO ACIDS"/>
    <property type="match status" value="1"/>
</dbReference>
<dbReference type="Gene3D" id="3.40.50.2300">
    <property type="match status" value="2"/>
</dbReference>
<evidence type="ECO:0000259" key="4">
    <source>
        <dbReference type="Pfam" id="PF13458"/>
    </source>
</evidence>
<feature type="chain" id="PRO_5039301508" evidence="3">
    <location>
        <begin position="25"/>
        <end position="425"/>
    </location>
</feature>
<dbReference type="EMBL" id="FAOZ01000022">
    <property type="protein sequence ID" value="CUU58792.1"/>
    <property type="molecule type" value="Genomic_DNA"/>
</dbReference>
<evidence type="ECO:0000256" key="2">
    <source>
        <dbReference type="ARBA" id="ARBA00022729"/>
    </source>
</evidence>
<comment type="similarity">
    <text evidence="1">Belongs to the leucine-binding protein family.</text>
</comment>
<dbReference type="PROSITE" id="PS51257">
    <property type="entry name" value="PROKAR_LIPOPROTEIN"/>
    <property type="match status" value="1"/>
</dbReference>
<dbReference type="Pfam" id="PF13458">
    <property type="entry name" value="Peripla_BP_6"/>
    <property type="match status" value="1"/>
</dbReference>
<evidence type="ECO:0000313" key="5">
    <source>
        <dbReference type="EMBL" id="CUU58792.1"/>
    </source>
</evidence>
<dbReference type="InterPro" id="IPR051010">
    <property type="entry name" value="BCAA_transport"/>
</dbReference>
<gene>
    <name evidence="5" type="ORF">Ga0074812_12235</name>
</gene>
<dbReference type="SUPFAM" id="SSF53822">
    <property type="entry name" value="Periplasmic binding protein-like I"/>
    <property type="match status" value="1"/>
</dbReference>
<organism evidence="5 6">
    <name type="scientific">Parafrankia irregularis</name>
    <dbReference type="NCBI Taxonomy" id="795642"/>
    <lineage>
        <taxon>Bacteria</taxon>
        <taxon>Bacillati</taxon>
        <taxon>Actinomycetota</taxon>
        <taxon>Actinomycetes</taxon>
        <taxon>Frankiales</taxon>
        <taxon>Frankiaceae</taxon>
        <taxon>Parafrankia</taxon>
    </lineage>
</organism>
<reference evidence="6" key="1">
    <citation type="submission" date="2015-11" db="EMBL/GenBank/DDBJ databases">
        <authorList>
            <person name="Varghese N."/>
        </authorList>
    </citation>
    <scope>NUCLEOTIDE SEQUENCE [LARGE SCALE GENOMIC DNA]</scope>
    <source>
        <strain evidence="6">DSM 45899</strain>
    </source>
</reference>
<dbReference type="AlphaFoldDB" id="A0A0S4QVE3"/>
<accession>A0A0S4QVE3</accession>
<evidence type="ECO:0000256" key="3">
    <source>
        <dbReference type="SAM" id="SignalP"/>
    </source>
</evidence>
<dbReference type="InterPro" id="IPR028081">
    <property type="entry name" value="Leu-bd"/>
</dbReference>
<sequence>MARRHHRKLRVAGGLVTSAVIALAGCSLVGSADDGASARKAGCVAPGVTDDEIQIGFVVPDTGPLAKPLAAMRSGFDARIGLANADGGIHGRRIVATARDDESSPATNNEVVRDLIDRKNVFGLVEATTAASGGADYLHDLNIPVAGLPAEGVWSKYQNMFAYSYVFGEGPSVDTFGRYVKARGGTTAAVIRTDIGDAPQDFSSKIVDSLVATGIRILPGPFIWNLNTTTPEAMAQQLKASGADTIIAPISSDELADIMRVGQRIGLKPRVMLAANGYDPSLLARQGNALAGLTTFVNYVPFEARTPSQQIYLNAMSEFAPQLSRPDQELALVSYILTDVFLHGLELAGPCPTRTGFIDTLRGSKGYNASGLLAGDVDFRNDFGRISSCYSFVQVNDAGTGFDIVRNEAPGAQNASLWCGQRLDH</sequence>
<protein>
    <submittedName>
        <fullName evidence="5">ABC-type branched-chain amino acid transport system, substrate-binding protein</fullName>
    </submittedName>
</protein>
<dbReference type="InterPro" id="IPR028082">
    <property type="entry name" value="Peripla_BP_I"/>
</dbReference>
<keyword evidence="2 3" id="KW-0732">Signal</keyword>
<name>A0A0S4QVE3_9ACTN</name>
<dbReference type="RefSeq" id="WP_091282498.1">
    <property type="nucleotide sequence ID" value="NZ_FAOZ01000022.1"/>
</dbReference>
<feature type="domain" description="Leucine-binding protein" evidence="4">
    <location>
        <begin position="52"/>
        <end position="399"/>
    </location>
</feature>
<feature type="signal peptide" evidence="3">
    <location>
        <begin position="1"/>
        <end position="24"/>
    </location>
</feature>
<dbReference type="PANTHER" id="PTHR30483">
    <property type="entry name" value="LEUCINE-SPECIFIC-BINDING PROTEIN"/>
    <property type="match status" value="1"/>
</dbReference>
<proteinExistence type="inferred from homology"/>
<keyword evidence="6" id="KW-1185">Reference proteome</keyword>